<dbReference type="RefSeq" id="WP_229386062.1">
    <property type="nucleotide sequence ID" value="NZ_JAGTTN010000009.1"/>
</dbReference>
<accession>A0A9X1LXS7</accession>
<dbReference type="GO" id="GO:0016740">
    <property type="term" value="F:transferase activity"/>
    <property type="evidence" value="ECO:0007669"/>
    <property type="project" value="UniProtKB-KW"/>
</dbReference>
<proteinExistence type="predicted"/>
<feature type="domain" description="Polysaccharide pyruvyl transferase" evidence="1">
    <location>
        <begin position="13"/>
        <end position="262"/>
    </location>
</feature>
<name>A0A9X1LXS7_9MICO</name>
<sequence length="312" mass="34460">MIVVVDPGAATTNLGDKIIAEAVERELIAPLRNAKLDVHRVPLHGTLTDGQRELIAQADDVIVSGTNLLSDHMRFRRSWQWDRKDIELTAGKLTTFGVGWWQYQRSGIDPLSARWLRSLRGTHAWAVRDEYSARRLGKAGVHAAHTTCPTLWSCSTQTLPSNERRAVVTLTDYNQERAADEQLVRALNSRFDEVLYWPQGPGDAVYLTSLAGVGPEQILAPTLEAFDAALLAGDTAYVGLRLHGGVRAIQLGVPSLILSVDNRAREISKSVDLAAPSRFAVNEIEHAMRSGEERKLAIPTETIDGWRRGWTG</sequence>
<evidence type="ECO:0000313" key="3">
    <source>
        <dbReference type="Proteomes" id="UP001139354"/>
    </source>
</evidence>
<dbReference type="InterPro" id="IPR007345">
    <property type="entry name" value="Polysacch_pyruvyl_Trfase"/>
</dbReference>
<dbReference type="Proteomes" id="UP001139354">
    <property type="component" value="Unassembled WGS sequence"/>
</dbReference>
<comment type="caution">
    <text evidence="2">The sequence shown here is derived from an EMBL/GenBank/DDBJ whole genome shotgun (WGS) entry which is preliminary data.</text>
</comment>
<dbReference type="Pfam" id="PF04230">
    <property type="entry name" value="PS_pyruv_trans"/>
    <property type="match status" value="1"/>
</dbReference>
<evidence type="ECO:0000259" key="1">
    <source>
        <dbReference type="Pfam" id="PF04230"/>
    </source>
</evidence>
<evidence type="ECO:0000313" key="2">
    <source>
        <dbReference type="EMBL" id="MCC2034060.1"/>
    </source>
</evidence>
<keyword evidence="2" id="KW-0808">Transferase</keyword>
<protein>
    <submittedName>
        <fullName evidence="2">Polysaccharide pyruvyl transferase family protein</fullName>
    </submittedName>
</protein>
<dbReference type="EMBL" id="JAGTTN010000009">
    <property type="protein sequence ID" value="MCC2034060.1"/>
    <property type="molecule type" value="Genomic_DNA"/>
</dbReference>
<reference evidence="2" key="1">
    <citation type="submission" date="2021-04" db="EMBL/GenBank/DDBJ databases">
        <title>Microbacterium tenobrionis sp. nov. and Microbacterium allomyrinae sp. nov., isolated from larvae of Tenobrio molitor and Allomyrina dichotoma, respectively.</title>
        <authorList>
            <person name="Lee S.D."/>
        </authorList>
    </citation>
    <scope>NUCLEOTIDE SEQUENCE</scope>
    <source>
        <strain evidence="2">BWT-G7</strain>
    </source>
</reference>
<dbReference type="AlphaFoldDB" id="A0A9X1LXS7"/>
<keyword evidence="3" id="KW-1185">Reference proteome</keyword>
<organism evidence="2 3">
    <name type="scientific">Microbacterium allomyrinae</name>
    <dbReference type="NCBI Taxonomy" id="2830666"/>
    <lineage>
        <taxon>Bacteria</taxon>
        <taxon>Bacillati</taxon>
        <taxon>Actinomycetota</taxon>
        <taxon>Actinomycetes</taxon>
        <taxon>Micrococcales</taxon>
        <taxon>Microbacteriaceae</taxon>
        <taxon>Microbacterium</taxon>
    </lineage>
</organism>
<gene>
    <name evidence="2" type="ORF">KEC57_17875</name>
</gene>